<protein>
    <submittedName>
        <fullName evidence="1">Uncharacterized protein</fullName>
    </submittedName>
</protein>
<comment type="caution">
    <text evidence="1">The sequence shown here is derived from an EMBL/GenBank/DDBJ whole genome shotgun (WGS) entry which is preliminary data.</text>
</comment>
<dbReference type="Proteomes" id="UP001162483">
    <property type="component" value="Unassembled WGS sequence"/>
</dbReference>
<organism evidence="1 2">
    <name type="scientific">Staurois parvus</name>
    <dbReference type="NCBI Taxonomy" id="386267"/>
    <lineage>
        <taxon>Eukaryota</taxon>
        <taxon>Metazoa</taxon>
        <taxon>Chordata</taxon>
        <taxon>Craniata</taxon>
        <taxon>Vertebrata</taxon>
        <taxon>Euteleostomi</taxon>
        <taxon>Amphibia</taxon>
        <taxon>Batrachia</taxon>
        <taxon>Anura</taxon>
        <taxon>Neobatrachia</taxon>
        <taxon>Ranoidea</taxon>
        <taxon>Ranidae</taxon>
        <taxon>Staurois</taxon>
    </lineage>
</organism>
<sequence>MYMHTHTDPCTQTQTHVHTHMHVHTHRHMYRYIHVHVHTHTHTPYKKLQYFIVHSQIRVLNSRGRQRAQHTLFPLLSLRSAI</sequence>
<proteinExistence type="predicted"/>
<keyword evidence="2" id="KW-1185">Reference proteome</keyword>
<gene>
    <name evidence="1" type="ORF">SPARVUS_LOCUS7102226</name>
</gene>
<evidence type="ECO:0000313" key="2">
    <source>
        <dbReference type="Proteomes" id="UP001162483"/>
    </source>
</evidence>
<evidence type="ECO:0000313" key="1">
    <source>
        <dbReference type="EMBL" id="CAI9570480.1"/>
    </source>
</evidence>
<reference evidence="1" key="1">
    <citation type="submission" date="2023-05" db="EMBL/GenBank/DDBJ databases">
        <authorList>
            <person name="Stuckert A."/>
        </authorList>
    </citation>
    <scope>NUCLEOTIDE SEQUENCE</scope>
</reference>
<accession>A0ABN9DF00</accession>
<name>A0ABN9DF00_9NEOB</name>
<dbReference type="EMBL" id="CATNWA010014323">
    <property type="protein sequence ID" value="CAI9570480.1"/>
    <property type="molecule type" value="Genomic_DNA"/>
</dbReference>